<dbReference type="InterPro" id="IPR002347">
    <property type="entry name" value="SDR_fam"/>
</dbReference>
<dbReference type="KEGG" id="thu:AC731_008030"/>
<evidence type="ECO:0000256" key="1">
    <source>
        <dbReference type="ARBA" id="ARBA00023002"/>
    </source>
</evidence>
<dbReference type="Pfam" id="PF13561">
    <property type="entry name" value="adh_short_C2"/>
    <property type="match status" value="1"/>
</dbReference>
<keyword evidence="1" id="KW-0560">Oxidoreductase</keyword>
<protein>
    <submittedName>
        <fullName evidence="2">3-alpha-hydroxysteroid dehydrogenase</fullName>
    </submittedName>
</protein>
<dbReference type="SUPFAM" id="SSF51735">
    <property type="entry name" value="NAD(P)-binding Rossmann-fold domains"/>
    <property type="match status" value="1"/>
</dbReference>
<reference evidence="3" key="1">
    <citation type="submission" date="2016-03" db="EMBL/GenBank/DDBJ databases">
        <authorList>
            <person name="Ma C."/>
            <person name="Zhou S."/>
            <person name="Yang G."/>
        </authorList>
    </citation>
    <scope>NUCLEOTIDE SEQUENCE [LARGE SCALE GENOMIC DNA]</scope>
    <source>
        <strain evidence="3">SgZ-1</strain>
    </source>
</reference>
<organism evidence="2 3">
    <name type="scientific">Thauera humireducens</name>
    <dbReference type="NCBI Taxonomy" id="1134435"/>
    <lineage>
        <taxon>Bacteria</taxon>
        <taxon>Pseudomonadati</taxon>
        <taxon>Pseudomonadota</taxon>
        <taxon>Betaproteobacteria</taxon>
        <taxon>Rhodocyclales</taxon>
        <taxon>Zoogloeaceae</taxon>
        <taxon>Thauera</taxon>
    </lineage>
</organism>
<evidence type="ECO:0000313" key="2">
    <source>
        <dbReference type="EMBL" id="AMO36893.1"/>
    </source>
</evidence>
<dbReference type="PRINTS" id="PR00081">
    <property type="entry name" value="GDHRDH"/>
</dbReference>
<dbReference type="Proteomes" id="UP000036902">
    <property type="component" value="Chromosome"/>
</dbReference>
<dbReference type="EMBL" id="CP014646">
    <property type="protein sequence ID" value="AMO36893.1"/>
    <property type="molecule type" value="Genomic_DNA"/>
</dbReference>
<dbReference type="PANTHER" id="PTHR43658">
    <property type="entry name" value="SHORT-CHAIN DEHYDROGENASE/REDUCTASE"/>
    <property type="match status" value="1"/>
</dbReference>
<dbReference type="Gene3D" id="3.40.50.720">
    <property type="entry name" value="NAD(P)-binding Rossmann-like Domain"/>
    <property type="match status" value="1"/>
</dbReference>
<dbReference type="AlphaFoldDB" id="A0A127K4K3"/>
<dbReference type="Pfam" id="PF00106">
    <property type="entry name" value="adh_short"/>
    <property type="match status" value="1"/>
</dbReference>
<gene>
    <name evidence="2" type="ORF">AC731_008030</name>
</gene>
<sequence length="255" mass="25812">MTVTVVTGSASGIGAAVCKQLAKAGHRVIGIDRQNADIVADLSTAAGRKAAVEAALAACDGVLDGLVCCAGLGPTAPSSSVIVGVNYFGMTELVEGLEDALARGSKPAVVLIGSVASVHPGMDKLPMVSAMLAGDEAGALAQADAMAMPQAAYAGSKYAVTVFARRKAVPLGARGIRINVVAPGAVETPLLDASRADPRYGEAIRNFVAPIGRNSAPDEIANVVSFLQSEQASFVHGTVVFVDGGMDGMSRSDRF</sequence>
<dbReference type="InterPro" id="IPR036291">
    <property type="entry name" value="NAD(P)-bd_dom_sf"/>
</dbReference>
<proteinExistence type="predicted"/>
<name>A0A127K4K3_9RHOO</name>
<accession>A0A127K4K3</accession>
<dbReference type="PANTHER" id="PTHR43658:SF8">
    <property type="entry name" value="17-BETA-HYDROXYSTEROID DEHYDROGENASE 14-RELATED"/>
    <property type="match status" value="1"/>
</dbReference>
<dbReference type="STRING" id="1134435.AC731_008030"/>
<dbReference type="RefSeq" id="WP_048704971.1">
    <property type="nucleotide sequence ID" value="NZ_CP014646.1"/>
</dbReference>
<dbReference type="GO" id="GO:0016491">
    <property type="term" value="F:oxidoreductase activity"/>
    <property type="evidence" value="ECO:0007669"/>
    <property type="project" value="UniProtKB-KW"/>
</dbReference>
<keyword evidence="3" id="KW-1185">Reference proteome</keyword>
<evidence type="ECO:0000313" key="3">
    <source>
        <dbReference type="Proteomes" id="UP000036902"/>
    </source>
</evidence>